<name>A0A833J0P4_9HYPH</name>
<evidence type="ECO:0000313" key="2">
    <source>
        <dbReference type="Proteomes" id="UP000469949"/>
    </source>
</evidence>
<sequence length="115" mass="13242">MAVYFATSRPQALLDEFDARLNASEEWKRIEAWIKNGDGSYTRSDESWTGKASMRPRVDEDRLTFNIVRLDQGAISSVVYSHYHGNLVEAFLRQLDLMFSMITSTPRCVDGDEWT</sequence>
<accession>A0A833J0P4</accession>
<gene>
    <name evidence="1" type="ORF">F8B43_5583</name>
</gene>
<evidence type="ECO:0000313" key="1">
    <source>
        <dbReference type="EMBL" id="KAB7781974.1"/>
    </source>
</evidence>
<organism evidence="1 2">
    <name type="scientific">Methylorubrum populi</name>
    <dbReference type="NCBI Taxonomy" id="223967"/>
    <lineage>
        <taxon>Bacteria</taxon>
        <taxon>Pseudomonadati</taxon>
        <taxon>Pseudomonadota</taxon>
        <taxon>Alphaproteobacteria</taxon>
        <taxon>Hyphomicrobiales</taxon>
        <taxon>Methylobacteriaceae</taxon>
        <taxon>Methylorubrum</taxon>
    </lineage>
</organism>
<dbReference type="EMBL" id="WEKV01000021">
    <property type="protein sequence ID" value="KAB7781974.1"/>
    <property type="molecule type" value="Genomic_DNA"/>
</dbReference>
<dbReference type="AlphaFoldDB" id="A0A833J0P4"/>
<dbReference type="RefSeq" id="WP_152279144.1">
    <property type="nucleotide sequence ID" value="NZ_WEKV01000021.1"/>
</dbReference>
<protein>
    <submittedName>
        <fullName evidence="1">Uncharacterized protein</fullName>
    </submittedName>
</protein>
<proteinExistence type="predicted"/>
<comment type="caution">
    <text evidence="1">The sequence shown here is derived from an EMBL/GenBank/DDBJ whole genome shotgun (WGS) entry which is preliminary data.</text>
</comment>
<reference evidence="1 2" key="1">
    <citation type="submission" date="2019-10" db="EMBL/GenBank/DDBJ databases">
        <title>Draft Genome Sequence of the Caffeine Degrading Methylotroph Methylorubrum populi PINKEL.</title>
        <authorList>
            <person name="Dawson S.C."/>
            <person name="Zhang X."/>
            <person name="Wright M.E."/>
            <person name="Sharma G."/>
            <person name="Langner J.T."/>
            <person name="Ditty J.L."/>
            <person name="Subuyuj G.A."/>
        </authorList>
    </citation>
    <scope>NUCLEOTIDE SEQUENCE [LARGE SCALE GENOMIC DNA]</scope>
    <source>
        <strain evidence="1 2">Pinkel</strain>
    </source>
</reference>
<dbReference type="Proteomes" id="UP000469949">
    <property type="component" value="Unassembled WGS sequence"/>
</dbReference>